<dbReference type="InterPro" id="IPR001789">
    <property type="entry name" value="Sig_transdc_resp-reg_receiver"/>
</dbReference>
<organism evidence="3 4">
    <name type="scientific">Thalassotalea piscium</name>
    <dbReference type="NCBI Taxonomy" id="1230533"/>
    <lineage>
        <taxon>Bacteria</taxon>
        <taxon>Pseudomonadati</taxon>
        <taxon>Pseudomonadota</taxon>
        <taxon>Gammaproteobacteria</taxon>
        <taxon>Alteromonadales</taxon>
        <taxon>Colwelliaceae</taxon>
        <taxon>Thalassotalea</taxon>
    </lineage>
</organism>
<dbReference type="InterPro" id="IPR036641">
    <property type="entry name" value="HPT_dom_sf"/>
</dbReference>
<dbReference type="Gene3D" id="3.40.50.2300">
    <property type="match status" value="1"/>
</dbReference>
<dbReference type="PROSITE" id="PS50110">
    <property type="entry name" value="RESPONSE_REGULATORY"/>
    <property type="match status" value="1"/>
</dbReference>
<dbReference type="SUPFAM" id="SSF52172">
    <property type="entry name" value="CheY-like"/>
    <property type="match status" value="1"/>
</dbReference>
<keyword evidence="4" id="KW-1185">Reference proteome</keyword>
<dbReference type="PANTHER" id="PTHR43228:SF1">
    <property type="entry name" value="TWO-COMPONENT RESPONSE REGULATOR ARR22"/>
    <property type="match status" value="1"/>
</dbReference>
<evidence type="ECO:0000313" key="3">
    <source>
        <dbReference type="EMBL" id="MBB6543032.1"/>
    </source>
</evidence>
<dbReference type="SUPFAM" id="SSF47226">
    <property type="entry name" value="Histidine-containing phosphotransfer domain, HPT domain"/>
    <property type="match status" value="1"/>
</dbReference>
<reference evidence="3 4" key="1">
    <citation type="submission" date="2020-08" db="EMBL/GenBank/DDBJ databases">
        <title>Genomic Encyclopedia of Type Strains, Phase IV (KMG-IV): sequencing the most valuable type-strain genomes for metagenomic binning, comparative biology and taxonomic classification.</title>
        <authorList>
            <person name="Goeker M."/>
        </authorList>
    </citation>
    <scope>NUCLEOTIDE SEQUENCE [LARGE SCALE GENOMIC DNA]</scope>
    <source>
        <strain evidence="3 4">DSM 26287</strain>
    </source>
</reference>
<dbReference type="AlphaFoldDB" id="A0A7X0TTA2"/>
<dbReference type="InterPro" id="IPR011006">
    <property type="entry name" value="CheY-like_superfamily"/>
</dbReference>
<dbReference type="Proteomes" id="UP000537141">
    <property type="component" value="Unassembled WGS sequence"/>
</dbReference>
<gene>
    <name evidence="3" type="ORF">HNQ55_001539</name>
</gene>
<dbReference type="CDD" id="cd17546">
    <property type="entry name" value="REC_hyHK_CKI1_RcsC-like"/>
    <property type="match status" value="1"/>
</dbReference>
<proteinExistence type="predicted"/>
<evidence type="ECO:0000256" key="1">
    <source>
        <dbReference type="PROSITE-ProRule" id="PRU00169"/>
    </source>
</evidence>
<sequence>MLINTNECKEHSPTLLIVDDEEIQEILLKAPLKRNFINCIFTRSGQECIEILSKPNNIVLVLLDLLMPKMDGFTTIEKIRKLNRELPVIAVSASASSKDIEFARGYGFNDILLKPININEICKQFELYSNQKTINEIQTSQNPNENYHLKYFIEHMEQSREDLEVSLIKNDIEKMKGSLHKLRENNLCTKVSFISLQIEAFQSDLLNGTLKKAKILDFLDFLKNFLERPCNKICVTAYH</sequence>
<feature type="domain" description="Response regulatory" evidence="2">
    <location>
        <begin position="14"/>
        <end position="129"/>
    </location>
</feature>
<dbReference type="RefSeq" id="WP_184423843.1">
    <property type="nucleotide sequence ID" value="NZ_BAABLB010000049.1"/>
</dbReference>
<evidence type="ECO:0000313" key="4">
    <source>
        <dbReference type="Proteomes" id="UP000537141"/>
    </source>
</evidence>
<protein>
    <submittedName>
        <fullName evidence="3">CheY-like chemotaxis protein</fullName>
    </submittedName>
</protein>
<accession>A0A7X0TTA2</accession>
<dbReference type="Pfam" id="PF00072">
    <property type="entry name" value="Response_reg"/>
    <property type="match status" value="1"/>
</dbReference>
<evidence type="ECO:0000259" key="2">
    <source>
        <dbReference type="PROSITE" id="PS50110"/>
    </source>
</evidence>
<keyword evidence="1" id="KW-0597">Phosphoprotein</keyword>
<feature type="modified residue" description="4-aspartylphosphate" evidence="1">
    <location>
        <position position="64"/>
    </location>
</feature>
<dbReference type="PANTHER" id="PTHR43228">
    <property type="entry name" value="TWO-COMPONENT RESPONSE REGULATOR"/>
    <property type="match status" value="1"/>
</dbReference>
<comment type="caution">
    <text evidence="3">The sequence shown here is derived from an EMBL/GenBank/DDBJ whole genome shotgun (WGS) entry which is preliminary data.</text>
</comment>
<dbReference type="SMART" id="SM00448">
    <property type="entry name" value="REC"/>
    <property type="match status" value="1"/>
</dbReference>
<dbReference type="GO" id="GO:0000160">
    <property type="term" value="P:phosphorelay signal transduction system"/>
    <property type="evidence" value="ECO:0007669"/>
    <property type="project" value="InterPro"/>
</dbReference>
<dbReference type="InterPro" id="IPR052048">
    <property type="entry name" value="ST_Response_Regulator"/>
</dbReference>
<name>A0A7X0TTA2_9GAMM</name>
<dbReference type="EMBL" id="JACHHU010000010">
    <property type="protein sequence ID" value="MBB6543032.1"/>
    <property type="molecule type" value="Genomic_DNA"/>
</dbReference>